<evidence type="ECO:0000259" key="2">
    <source>
        <dbReference type="PROSITE" id="PS51819"/>
    </source>
</evidence>
<dbReference type="Proteomes" id="UP000011602">
    <property type="component" value="Unassembled WGS sequence"/>
</dbReference>
<feature type="region of interest" description="Disordered" evidence="1">
    <location>
        <begin position="147"/>
        <end position="175"/>
    </location>
</feature>
<accession>L9WRJ5</accession>
<dbReference type="Pfam" id="PF00903">
    <property type="entry name" value="Glyoxalase"/>
    <property type="match status" value="1"/>
</dbReference>
<dbReference type="eggNOG" id="arCOG02709">
    <property type="taxonomic scope" value="Archaea"/>
</dbReference>
<gene>
    <name evidence="3" type="ORF">C493_18171</name>
</gene>
<evidence type="ECO:0000256" key="1">
    <source>
        <dbReference type="SAM" id="MobiDB-lite"/>
    </source>
</evidence>
<evidence type="ECO:0000313" key="3">
    <source>
        <dbReference type="EMBL" id="ELY50938.1"/>
    </source>
</evidence>
<dbReference type="InterPro" id="IPR029068">
    <property type="entry name" value="Glyas_Bleomycin-R_OHBP_Dase"/>
</dbReference>
<dbReference type="AlphaFoldDB" id="L9WRJ5"/>
<dbReference type="PANTHER" id="PTHR21366">
    <property type="entry name" value="GLYOXALASE FAMILY PROTEIN"/>
    <property type="match status" value="1"/>
</dbReference>
<dbReference type="STRING" id="1227499.C493_18171"/>
<feature type="domain" description="VOC" evidence="2">
    <location>
        <begin position="5"/>
        <end position="131"/>
    </location>
</feature>
<dbReference type="RefSeq" id="WP_007260894.1">
    <property type="nucleotide sequence ID" value="NZ_AOHZ01000084.1"/>
</dbReference>
<sequence>MVTAQYTHVTITADDLDESIDFYENVFGMEKIPTPNWDLPIQWVNCGGLQLHVVETDATVPNFHHFAVHVDDLESVYTAIRAHETATFEVLEQYVSGDYTDGAPPVYYLPSGTVQMYVRDPAGNMIEVNYPNVDELDTETVPNLIERDDVAPPESGSPRGDIYGEWGVQPADETS</sequence>
<dbReference type="SUPFAM" id="SSF54593">
    <property type="entry name" value="Glyoxalase/Bleomycin resistance protein/Dihydroxybiphenyl dioxygenase"/>
    <property type="match status" value="1"/>
</dbReference>
<reference evidence="3 4" key="1">
    <citation type="journal article" date="2014" name="PLoS Genet.">
        <title>Phylogenetically driven sequencing of extremely halophilic archaea reveals strategies for static and dynamic osmo-response.</title>
        <authorList>
            <person name="Becker E.A."/>
            <person name="Seitzer P.M."/>
            <person name="Tritt A."/>
            <person name="Larsen D."/>
            <person name="Krusor M."/>
            <person name="Yao A.I."/>
            <person name="Wu D."/>
            <person name="Madern D."/>
            <person name="Eisen J.A."/>
            <person name="Darling A.E."/>
            <person name="Facciotti M.T."/>
        </authorList>
    </citation>
    <scope>NUCLEOTIDE SEQUENCE [LARGE SCALE GENOMIC DNA]</scope>
    <source>
        <strain evidence="3 4">JCM 12255</strain>
    </source>
</reference>
<dbReference type="EMBL" id="AOHZ01000084">
    <property type="protein sequence ID" value="ELY50938.1"/>
    <property type="molecule type" value="Genomic_DNA"/>
</dbReference>
<proteinExistence type="predicted"/>
<comment type="caution">
    <text evidence="3">The sequence shown here is derived from an EMBL/GenBank/DDBJ whole genome shotgun (WGS) entry which is preliminary data.</text>
</comment>
<protein>
    <submittedName>
        <fullName evidence="3">Glyoxalase family protein</fullName>
    </submittedName>
</protein>
<dbReference type="InterPro" id="IPR050383">
    <property type="entry name" value="GlyoxalaseI/FosfomycinResist"/>
</dbReference>
<dbReference type="InterPro" id="IPR037523">
    <property type="entry name" value="VOC_core"/>
</dbReference>
<keyword evidence="4" id="KW-1185">Reference proteome</keyword>
<evidence type="ECO:0000313" key="4">
    <source>
        <dbReference type="Proteomes" id="UP000011602"/>
    </source>
</evidence>
<name>L9WRJ5_9EURY</name>
<dbReference type="Gene3D" id="3.10.180.10">
    <property type="entry name" value="2,3-Dihydroxybiphenyl 1,2-Dioxygenase, domain 1"/>
    <property type="match status" value="1"/>
</dbReference>
<dbReference type="OrthoDB" id="6111at2157"/>
<dbReference type="InterPro" id="IPR004360">
    <property type="entry name" value="Glyas_Fos-R_dOase_dom"/>
</dbReference>
<dbReference type="PROSITE" id="PS51819">
    <property type="entry name" value="VOC"/>
    <property type="match status" value="1"/>
</dbReference>
<organism evidence="3 4">
    <name type="scientific">Natronolimnohabitans innermongolicus JCM 12255</name>
    <dbReference type="NCBI Taxonomy" id="1227499"/>
    <lineage>
        <taxon>Archaea</taxon>
        <taxon>Methanobacteriati</taxon>
        <taxon>Methanobacteriota</taxon>
        <taxon>Stenosarchaea group</taxon>
        <taxon>Halobacteria</taxon>
        <taxon>Halobacteriales</taxon>
        <taxon>Natrialbaceae</taxon>
        <taxon>Natronolimnohabitans</taxon>
    </lineage>
</organism>